<sequence length="232" mass="27044">WPSPLPGNEAPTPYQIFAMGRNEHYTKTRFLQLAKIYHPDISHHSGLSRQVRLERYRLVVAAHHILSDPVKRSTYDRLGAGWERAIEVSERRSKRQDPIWQNATWEDWERFYQNCNDECTKKKCTAPVYMPNSHFAVLVICLAILGSTANSWRAQESGSRIVEKRDNVHDQAARELRRLRHQASGLSDRDERIQWFLRSREAASGKLPPTEVDAWRDESIKRLLPLNDTCRS</sequence>
<dbReference type="Proteomes" id="UP000799421">
    <property type="component" value="Unassembled WGS sequence"/>
</dbReference>
<dbReference type="OrthoDB" id="445556at2759"/>
<organism evidence="2 3">
    <name type="scientific">Piedraia hortae CBS 480.64</name>
    <dbReference type="NCBI Taxonomy" id="1314780"/>
    <lineage>
        <taxon>Eukaryota</taxon>
        <taxon>Fungi</taxon>
        <taxon>Dikarya</taxon>
        <taxon>Ascomycota</taxon>
        <taxon>Pezizomycotina</taxon>
        <taxon>Dothideomycetes</taxon>
        <taxon>Dothideomycetidae</taxon>
        <taxon>Capnodiales</taxon>
        <taxon>Piedraiaceae</taxon>
        <taxon>Piedraia</taxon>
    </lineage>
</organism>
<dbReference type="InterPro" id="IPR036869">
    <property type="entry name" value="J_dom_sf"/>
</dbReference>
<dbReference type="AlphaFoldDB" id="A0A6A7BSU7"/>
<dbReference type="PROSITE" id="PS50076">
    <property type="entry name" value="DNAJ_2"/>
    <property type="match status" value="1"/>
</dbReference>
<dbReference type="SUPFAM" id="SSF46565">
    <property type="entry name" value="Chaperone J-domain"/>
    <property type="match status" value="1"/>
</dbReference>
<feature type="domain" description="J" evidence="1">
    <location>
        <begin position="12"/>
        <end position="79"/>
    </location>
</feature>
<evidence type="ECO:0000313" key="3">
    <source>
        <dbReference type="Proteomes" id="UP000799421"/>
    </source>
</evidence>
<protein>
    <recommendedName>
        <fullName evidence="1">J domain-containing protein</fullName>
    </recommendedName>
</protein>
<dbReference type="Pfam" id="PF00226">
    <property type="entry name" value="DnaJ"/>
    <property type="match status" value="1"/>
</dbReference>
<proteinExistence type="predicted"/>
<dbReference type="InterPro" id="IPR001623">
    <property type="entry name" value="DnaJ_domain"/>
</dbReference>
<reference evidence="2" key="1">
    <citation type="journal article" date="2020" name="Stud. Mycol.">
        <title>101 Dothideomycetes genomes: a test case for predicting lifestyles and emergence of pathogens.</title>
        <authorList>
            <person name="Haridas S."/>
            <person name="Albert R."/>
            <person name="Binder M."/>
            <person name="Bloem J."/>
            <person name="Labutti K."/>
            <person name="Salamov A."/>
            <person name="Andreopoulos B."/>
            <person name="Baker S."/>
            <person name="Barry K."/>
            <person name="Bills G."/>
            <person name="Bluhm B."/>
            <person name="Cannon C."/>
            <person name="Castanera R."/>
            <person name="Culley D."/>
            <person name="Daum C."/>
            <person name="Ezra D."/>
            <person name="Gonzalez J."/>
            <person name="Henrissat B."/>
            <person name="Kuo A."/>
            <person name="Liang C."/>
            <person name="Lipzen A."/>
            <person name="Lutzoni F."/>
            <person name="Magnuson J."/>
            <person name="Mondo S."/>
            <person name="Nolan M."/>
            <person name="Ohm R."/>
            <person name="Pangilinan J."/>
            <person name="Park H.-J."/>
            <person name="Ramirez L."/>
            <person name="Alfaro M."/>
            <person name="Sun H."/>
            <person name="Tritt A."/>
            <person name="Yoshinaga Y."/>
            <person name="Zwiers L.-H."/>
            <person name="Turgeon B."/>
            <person name="Goodwin S."/>
            <person name="Spatafora J."/>
            <person name="Crous P."/>
            <person name="Grigoriev I."/>
        </authorList>
    </citation>
    <scope>NUCLEOTIDE SEQUENCE</scope>
    <source>
        <strain evidence="2">CBS 480.64</strain>
    </source>
</reference>
<gene>
    <name evidence="2" type="ORF">K470DRAFT_205121</name>
</gene>
<dbReference type="EMBL" id="MU006027">
    <property type="protein sequence ID" value="KAF2857809.1"/>
    <property type="molecule type" value="Genomic_DNA"/>
</dbReference>
<accession>A0A6A7BSU7</accession>
<evidence type="ECO:0000313" key="2">
    <source>
        <dbReference type="EMBL" id="KAF2857809.1"/>
    </source>
</evidence>
<feature type="non-terminal residue" evidence="2">
    <location>
        <position position="1"/>
    </location>
</feature>
<feature type="non-terminal residue" evidence="2">
    <location>
        <position position="232"/>
    </location>
</feature>
<keyword evidence="3" id="KW-1185">Reference proteome</keyword>
<dbReference type="Gene3D" id="1.10.287.110">
    <property type="entry name" value="DnaJ domain"/>
    <property type="match status" value="1"/>
</dbReference>
<name>A0A6A7BSU7_9PEZI</name>
<evidence type="ECO:0000259" key="1">
    <source>
        <dbReference type="PROSITE" id="PS50076"/>
    </source>
</evidence>